<evidence type="ECO:0000256" key="1">
    <source>
        <dbReference type="ARBA" id="ARBA00008954"/>
    </source>
</evidence>
<dbReference type="InterPro" id="IPR015422">
    <property type="entry name" value="PyrdxlP-dep_Trfase_small"/>
</dbReference>
<dbReference type="Pfam" id="PF00202">
    <property type="entry name" value="Aminotran_3"/>
    <property type="match status" value="1"/>
</dbReference>
<dbReference type="InterPro" id="IPR049704">
    <property type="entry name" value="Aminotrans_3_PPA_site"/>
</dbReference>
<protein>
    <submittedName>
        <fullName evidence="5">Uncharacterized protein</fullName>
    </submittedName>
</protein>
<dbReference type="GO" id="GO:0008483">
    <property type="term" value="F:transaminase activity"/>
    <property type="evidence" value="ECO:0007669"/>
    <property type="project" value="InterPro"/>
</dbReference>
<dbReference type="PROSITE" id="PS00600">
    <property type="entry name" value="AA_TRANSFER_CLASS_3"/>
    <property type="match status" value="1"/>
</dbReference>
<dbReference type="Proteomes" id="UP000594262">
    <property type="component" value="Unplaced"/>
</dbReference>
<dbReference type="InterPro" id="IPR015421">
    <property type="entry name" value="PyrdxlP-dep_Trfase_major"/>
</dbReference>
<dbReference type="RefSeq" id="XP_066928441.1">
    <property type="nucleotide sequence ID" value="XM_067072340.1"/>
</dbReference>
<dbReference type="GO" id="GO:0005739">
    <property type="term" value="C:mitochondrion"/>
    <property type="evidence" value="ECO:0007669"/>
    <property type="project" value="TreeGrafter"/>
</dbReference>
<keyword evidence="2 3" id="KW-0663">Pyridoxal phosphate</keyword>
<dbReference type="AlphaFoldDB" id="A0A7M5X5H6"/>
<comment type="similarity">
    <text evidence="1 3">Belongs to the class-III pyridoxal-phosphate-dependent aminotransferase family.</text>
</comment>
<dbReference type="InterPro" id="IPR015424">
    <property type="entry name" value="PyrdxlP-dep_Trfase"/>
</dbReference>
<evidence type="ECO:0000256" key="2">
    <source>
        <dbReference type="ARBA" id="ARBA00022898"/>
    </source>
</evidence>
<dbReference type="PANTHER" id="PTHR45688">
    <property type="match status" value="1"/>
</dbReference>
<dbReference type="InterPro" id="IPR005814">
    <property type="entry name" value="Aminotrans_3"/>
</dbReference>
<evidence type="ECO:0000313" key="6">
    <source>
        <dbReference type="Proteomes" id="UP000594262"/>
    </source>
</evidence>
<evidence type="ECO:0000256" key="3">
    <source>
        <dbReference type="RuleBase" id="RU003560"/>
    </source>
</evidence>
<name>A0A7M5X5H6_9CNID</name>
<dbReference type="EnsemblMetazoa" id="CLYHEMT017203.1">
    <property type="protein sequence ID" value="CLYHEMP017203.1"/>
    <property type="gene ID" value="CLYHEMG017203"/>
</dbReference>
<reference evidence="5" key="1">
    <citation type="submission" date="2021-01" db="UniProtKB">
        <authorList>
            <consortium name="EnsemblMetazoa"/>
        </authorList>
    </citation>
    <scope>IDENTIFICATION</scope>
</reference>
<dbReference type="PANTHER" id="PTHR45688:SF13">
    <property type="entry name" value="ALANINE--GLYOXYLATE AMINOTRANSFERASE 2-LIKE"/>
    <property type="match status" value="1"/>
</dbReference>
<dbReference type="CDD" id="cd00610">
    <property type="entry name" value="OAT_like"/>
    <property type="match status" value="1"/>
</dbReference>
<dbReference type="OrthoDB" id="10261433at2759"/>
<feature type="region of interest" description="Disordered" evidence="4">
    <location>
        <begin position="1"/>
        <end position="23"/>
    </location>
</feature>
<dbReference type="RefSeq" id="XP_066928442.1">
    <property type="nucleotide sequence ID" value="XM_067072341.1"/>
</dbReference>
<dbReference type="SUPFAM" id="SSF53383">
    <property type="entry name" value="PLP-dependent transferases"/>
    <property type="match status" value="1"/>
</dbReference>
<feature type="compositionally biased region" description="Basic residues" evidence="4">
    <location>
        <begin position="1"/>
        <end position="11"/>
    </location>
</feature>
<dbReference type="GeneID" id="136815891"/>
<sequence length="513" mass="56829">MAMVNGKHHTTTKAETIEGKKRKISSDINGNHIVSKQNGISQNGHNGNLQNGHNGTLQNGHKDKFAPMKECGSVDLEDVLARRHVNVGRATEIHYPQDPLYIHHGKGQYLFDENNTRYLDLMNNVANVGHCHPHVTKAGSFQMSELSTNSRFLHHQILKVAEDLKKTLPKELSVCFFVNSGTEANDLAMRLARQYTSHKDCVVIDHAYHGHSMSVIDISPYKFKNPKGSGQADYIHVLDSPDSYKGKHQGDNEDDEIGRKYAEDAIKVMDEAVSKGRKIGMFIAESLIGCGGQVILPAGYLKRIYAHVRKLGGICVADEVQTGFARAGKHGFWAFERQGVVPDIISIGKPMGNGHPVACVVTTEAVAQALEDTKICYFNTFGGNPVSMAIASACMEVIRDEKLQENAETVGEYTMAKLRELKEKHEIIGDVRGVGLFLGIELVKSRQTKEPATSQAKRISYLLRQRGVLISGDGPGRNVLKVKPPLCVTKDDMDMFVEQLDKVLTEFEREQQM</sequence>
<dbReference type="GO" id="GO:0030170">
    <property type="term" value="F:pyridoxal phosphate binding"/>
    <property type="evidence" value="ECO:0007669"/>
    <property type="project" value="InterPro"/>
</dbReference>
<proteinExistence type="inferred from homology"/>
<keyword evidence="6" id="KW-1185">Reference proteome</keyword>
<evidence type="ECO:0000256" key="4">
    <source>
        <dbReference type="SAM" id="MobiDB-lite"/>
    </source>
</evidence>
<evidence type="ECO:0000313" key="5">
    <source>
        <dbReference type="EnsemblMetazoa" id="CLYHEMP017203.1"/>
    </source>
</evidence>
<dbReference type="Gene3D" id="3.90.1150.10">
    <property type="entry name" value="Aspartate Aminotransferase, domain 1"/>
    <property type="match status" value="1"/>
</dbReference>
<accession>A0A7M5X5H6</accession>
<organism evidence="5 6">
    <name type="scientific">Clytia hemisphaerica</name>
    <dbReference type="NCBI Taxonomy" id="252671"/>
    <lineage>
        <taxon>Eukaryota</taxon>
        <taxon>Metazoa</taxon>
        <taxon>Cnidaria</taxon>
        <taxon>Hydrozoa</taxon>
        <taxon>Hydroidolina</taxon>
        <taxon>Leptothecata</taxon>
        <taxon>Obeliida</taxon>
        <taxon>Clytiidae</taxon>
        <taxon>Clytia</taxon>
    </lineage>
</organism>
<dbReference type="Gene3D" id="3.40.640.10">
    <property type="entry name" value="Type I PLP-dependent aspartate aminotransferase-like (Major domain)"/>
    <property type="match status" value="1"/>
</dbReference>